<dbReference type="AlphaFoldDB" id="A0AAU8HT84"/>
<reference evidence="2" key="2">
    <citation type="submission" date="2024-06" db="EMBL/GenBank/DDBJ databases">
        <authorList>
            <person name="Petrova K.O."/>
            <person name="Toshchakov S.V."/>
            <person name="Boltjanskaja Y.V."/>
            <person name="Kevbrin V.V."/>
        </authorList>
    </citation>
    <scope>NUCLEOTIDE SEQUENCE</scope>
    <source>
        <strain evidence="2">Z-710</strain>
    </source>
</reference>
<dbReference type="EMBL" id="CP159485">
    <property type="protein sequence ID" value="XCI28588.1"/>
    <property type="molecule type" value="Genomic_DNA"/>
</dbReference>
<evidence type="ECO:0000313" key="2">
    <source>
        <dbReference type="EMBL" id="XCI28588.1"/>
    </source>
</evidence>
<feature type="transmembrane region" description="Helical" evidence="1">
    <location>
        <begin position="128"/>
        <end position="154"/>
    </location>
</feature>
<protein>
    <recommendedName>
        <fullName evidence="3">Energy-coupling factor transport system substrate-specific component</fullName>
    </recommendedName>
</protein>
<keyword evidence="1" id="KW-1133">Transmembrane helix</keyword>
<gene>
    <name evidence="2" type="ORF">PRVXH_002552</name>
</gene>
<organism evidence="2">
    <name type="scientific">Proteinivorax hydrogeniformans</name>
    <dbReference type="NCBI Taxonomy" id="1826727"/>
    <lineage>
        <taxon>Bacteria</taxon>
        <taxon>Bacillati</taxon>
        <taxon>Bacillota</taxon>
        <taxon>Clostridia</taxon>
        <taxon>Eubacteriales</taxon>
        <taxon>Proteinivoracaceae</taxon>
        <taxon>Proteinivorax</taxon>
    </lineage>
</organism>
<evidence type="ECO:0008006" key="3">
    <source>
        <dbReference type="Google" id="ProtNLM"/>
    </source>
</evidence>
<dbReference type="RefSeq" id="WP_353893141.1">
    <property type="nucleotide sequence ID" value="NZ_CP159485.1"/>
</dbReference>
<accession>A0AAU8HT84</accession>
<feature type="transmembrane region" description="Helical" evidence="1">
    <location>
        <begin position="28"/>
        <end position="45"/>
    </location>
</feature>
<feature type="transmembrane region" description="Helical" evidence="1">
    <location>
        <begin position="6"/>
        <end position="23"/>
    </location>
</feature>
<keyword evidence="1" id="KW-0472">Membrane</keyword>
<proteinExistence type="predicted"/>
<name>A0AAU8HT84_9FIRM</name>
<keyword evidence="1" id="KW-0812">Transmembrane</keyword>
<evidence type="ECO:0000256" key="1">
    <source>
        <dbReference type="SAM" id="Phobius"/>
    </source>
</evidence>
<feature type="transmembrane region" description="Helical" evidence="1">
    <location>
        <begin position="65"/>
        <end position="86"/>
    </location>
</feature>
<feature type="transmembrane region" description="Helical" evidence="1">
    <location>
        <begin position="98"/>
        <end position="122"/>
    </location>
</feature>
<reference evidence="2" key="1">
    <citation type="journal article" date="2018" name="Antonie Van Leeuwenhoek">
        <title>Proteinivorax hydrogeniformans sp. nov., an anaerobic, haloalkaliphilic bacterium fermenting proteinaceous compounds with high hydrogen production.</title>
        <authorList>
            <person name="Boltyanskaya Y."/>
            <person name="Detkova E."/>
            <person name="Pimenov N."/>
            <person name="Kevbrin V."/>
        </authorList>
    </citation>
    <scope>NUCLEOTIDE SEQUENCE</scope>
    <source>
        <strain evidence="2">Z-710</strain>
    </source>
</reference>
<sequence>MHKKIITLLVLTLLNIMSYFVIYQRDDVYSTVLVATVTFVCIYWGKGLSLLTAAIPVLFIYRGDLLYTAVLLASLAIYLFVFDYFLKLAYKKETNKSLLKFSVYGISLGVLARITFFGAVVYRWSIEVIAIAVMIDIIGGIVGLFATSFASFYYKDWFAE</sequence>